<dbReference type="EMBL" id="ANOG01000492">
    <property type="protein sequence ID" value="EMI19718.1"/>
    <property type="molecule type" value="Genomic_DNA"/>
</dbReference>
<dbReference type="Proteomes" id="UP000011991">
    <property type="component" value="Unassembled WGS sequence"/>
</dbReference>
<dbReference type="OrthoDB" id="9788246at2"/>
<dbReference type="GO" id="GO:0000166">
    <property type="term" value="F:nucleotide binding"/>
    <property type="evidence" value="ECO:0007669"/>
    <property type="project" value="InterPro"/>
</dbReference>
<dbReference type="Pfam" id="PF19051">
    <property type="entry name" value="GFO_IDH_MocA_C2"/>
    <property type="match status" value="1"/>
</dbReference>
<comment type="caution">
    <text evidence="4">The sequence shown here is derived from an EMBL/GenBank/DDBJ whole genome shotgun (WGS) entry which is preliminary data.</text>
</comment>
<dbReference type="Pfam" id="PF01408">
    <property type="entry name" value="GFO_IDH_MocA"/>
    <property type="match status" value="1"/>
</dbReference>
<dbReference type="PANTHER" id="PTHR43818">
    <property type="entry name" value="BCDNA.GH03377"/>
    <property type="match status" value="1"/>
</dbReference>
<reference evidence="4 5" key="1">
    <citation type="journal article" date="2013" name="Mar. Genomics">
        <title>Expression of sulfatases in Rhodopirellula baltica and the diversity of sulfatases in the genus Rhodopirellula.</title>
        <authorList>
            <person name="Wegner C.E."/>
            <person name="Richter-Heitmann T."/>
            <person name="Klindworth A."/>
            <person name="Klockow C."/>
            <person name="Richter M."/>
            <person name="Achstetter T."/>
            <person name="Glockner F.O."/>
            <person name="Harder J."/>
        </authorList>
    </citation>
    <scope>NUCLEOTIDE SEQUENCE [LARGE SCALE GENOMIC DNA]</scope>
    <source>
        <strain evidence="4 5">SM1</strain>
    </source>
</reference>
<organism evidence="4 5">
    <name type="scientific">Rhodopirellula maiorica SM1</name>
    <dbReference type="NCBI Taxonomy" id="1265738"/>
    <lineage>
        <taxon>Bacteria</taxon>
        <taxon>Pseudomonadati</taxon>
        <taxon>Planctomycetota</taxon>
        <taxon>Planctomycetia</taxon>
        <taxon>Pirellulales</taxon>
        <taxon>Pirellulaceae</taxon>
        <taxon>Novipirellula</taxon>
    </lineage>
</organism>
<evidence type="ECO:0000313" key="5">
    <source>
        <dbReference type="Proteomes" id="UP000011991"/>
    </source>
</evidence>
<name>M5RK71_9BACT</name>
<dbReference type="PROSITE" id="PS51318">
    <property type="entry name" value="TAT"/>
    <property type="match status" value="1"/>
</dbReference>
<protein>
    <submittedName>
        <fullName evidence="4">Oxidoreductase domain-containing protein</fullName>
    </submittedName>
</protein>
<evidence type="ECO:0000259" key="3">
    <source>
        <dbReference type="Pfam" id="PF19051"/>
    </source>
</evidence>
<feature type="region of interest" description="Disordered" evidence="1">
    <location>
        <begin position="1"/>
        <end position="23"/>
    </location>
</feature>
<dbReference type="RefSeq" id="WP_008697951.1">
    <property type="nucleotide sequence ID" value="NZ_ANOG01000492.1"/>
</dbReference>
<evidence type="ECO:0000256" key="1">
    <source>
        <dbReference type="SAM" id="MobiDB-lite"/>
    </source>
</evidence>
<proteinExistence type="predicted"/>
<evidence type="ECO:0000313" key="4">
    <source>
        <dbReference type="EMBL" id="EMI19718.1"/>
    </source>
</evidence>
<dbReference type="InterPro" id="IPR043906">
    <property type="entry name" value="Gfo/Idh/MocA_OxRdtase_bact_C"/>
</dbReference>
<dbReference type="SUPFAM" id="SSF51735">
    <property type="entry name" value="NAD(P)-binding Rossmann-fold domains"/>
    <property type="match status" value="1"/>
</dbReference>
<dbReference type="Gene3D" id="3.30.360.10">
    <property type="entry name" value="Dihydrodipicolinate Reductase, domain 2"/>
    <property type="match status" value="1"/>
</dbReference>
<dbReference type="InterPro" id="IPR000683">
    <property type="entry name" value="Gfo/Idh/MocA-like_OxRdtase_N"/>
</dbReference>
<feature type="domain" description="Gfo/Idh/MocA-like oxidoreductase bacterial type C-terminal" evidence="3">
    <location>
        <begin position="220"/>
        <end position="467"/>
    </location>
</feature>
<dbReference type="PATRIC" id="fig|1265738.3.peg.3381"/>
<gene>
    <name evidence="4" type="ORF">RMSM_03388</name>
</gene>
<evidence type="ECO:0000259" key="2">
    <source>
        <dbReference type="Pfam" id="PF01408"/>
    </source>
</evidence>
<dbReference type="Gene3D" id="3.40.50.720">
    <property type="entry name" value="NAD(P)-binding Rossmann-like Domain"/>
    <property type="match status" value="1"/>
</dbReference>
<sequence>MNRHKHTPSAERTAQANGRGANGRREFLKTSAAVGAATSVPYFFSSAKSQAAETQSKNDRMTIGVIGAGGMATGNIDSAKEWLDVVAVADVDKTRSDKFNKRFADGKADTYEDYREILDRDDIDVLHIATPDHWHTKPLVEAMLAGKDVYCEKPLTLTIDEGKLIRKVQKDTGRIVQVGTQQRSTFHLFVKAMAIVAEGRLGKITQVQAAIGGAPSSPEIPVAEVPEHLNWDRWLGPAPKVDYRYMKSGKTAHTNCHYEFRWWYEYSGGKLTDWGAHHVDICNWALKLNGQTEGPQSISGTAKHPVEFKDGFPVQNDRYNTATGFQFNVKYPGDTEMIIRNDTDNGVLITGTKGKIFVNRGKLVGKPVEDLASNPLPEDAISKVYKGLPMEHNGRKQHWANFLHCVRERKEPISDVHTHMQMLNVCHLAGISARFGRDLKWDDANEQIVGDEEANSFLARPYREGYEIEMRKPVKS</sequence>
<keyword evidence="5" id="KW-1185">Reference proteome</keyword>
<dbReference type="InterPro" id="IPR006311">
    <property type="entry name" value="TAT_signal"/>
</dbReference>
<accession>M5RK71</accession>
<dbReference type="InterPro" id="IPR036291">
    <property type="entry name" value="NAD(P)-bd_dom_sf"/>
</dbReference>
<feature type="domain" description="Gfo/Idh/MocA-like oxidoreductase N-terminal" evidence="2">
    <location>
        <begin position="62"/>
        <end position="179"/>
    </location>
</feature>
<dbReference type="InterPro" id="IPR050463">
    <property type="entry name" value="Gfo/Idh/MocA_oxidrdct_glycsds"/>
</dbReference>
<dbReference type="PANTHER" id="PTHR43818:SF5">
    <property type="entry name" value="OXIDOREDUCTASE FAMILY PROTEIN"/>
    <property type="match status" value="1"/>
</dbReference>
<dbReference type="SUPFAM" id="SSF55347">
    <property type="entry name" value="Glyceraldehyde-3-phosphate dehydrogenase-like, C-terminal domain"/>
    <property type="match status" value="1"/>
</dbReference>
<dbReference type="AlphaFoldDB" id="M5RK71"/>